<proteinExistence type="predicted"/>
<dbReference type="EMBL" id="CAJVPW010006402">
    <property type="protein sequence ID" value="CAG8568574.1"/>
    <property type="molecule type" value="Genomic_DNA"/>
</dbReference>
<evidence type="ECO:0000313" key="2">
    <source>
        <dbReference type="Proteomes" id="UP000789366"/>
    </source>
</evidence>
<comment type="caution">
    <text evidence="1">The sequence shown here is derived from an EMBL/GenBank/DDBJ whole genome shotgun (WGS) entry which is preliminary data.</text>
</comment>
<protein>
    <submittedName>
        <fullName evidence="1">16392_t:CDS:1</fullName>
    </submittedName>
</protein>
<evidence type="ECO:0000313" key="1">
    <source>
        <dbReference type="EMBL" id="CAG8568574.1"/>
    </source>
</evidence>
<accession>A0ACA9M792</accession>
<reference evidence="1" key="1">
    <citation type="submission" date="2021-06" db="EMBL/GenBank/DDBJ databases">
        <authorList>
            <person name="Kallberg Y."/>
            <person name="Tangrot J."/>
            <person name="Rosling A."/>
        </authorList>
    </citation>
    <scope>NUCLEOTIDE SEQUENCE</scope>
    <source>
        <strain evidence="1">28 12/20/2015</strain>
    </source>
</reference>
<name>A0ACA9M792_9GLOM</name>
<keyword evidence="2" id="KW-1185">Reference proteome</keyword>
<sequence length="252" mass="29931">MVTCIESRWKEWEQPLLILSFVLHPLYKLSRFHESVRDLLWTHIGQLLKYYYEAWSGSKPVSILAELIKYKKEIDPYNIDSFKHFKENLIDFWEFTNGMGPELAKVAIRIHGTCVNSASPKKVFAMSQIRSDILQARKIKEIKECEREMRQLHIATPIVSDNEITEPKLNNEEDFYQVSDDDEKNSANDNEDIITYEEEQKWDQLIQEWINLGVQENQFEDQNDQIFMSSEWDYDFEIEDQEKHPADDTLAK</sequence>
<gene>
    <name evidence="1" type="ORF">SPELUC_LOCUS5901</name>
</gene>
<organism evidence="1 2">
    <name type="scientific">Cetraspora pellucida</name>
    <dbReference type="NCBI Taxonomy" id="1433469"/>
    <lineage>
        <taxon>Eukaryota</taxon>
        <taxon>Fungi</taxon>
        <taxon>Fungi incertae sedis</taxon>
        <taxon>Mucoromycota</taxon>
        <taxon>Glomeromycotina</taxon>
        <taxon>Glomeromycetes</taxon>
        <taxon>Diversisporales</taxon>
        <taxon>Gigasporaceae</taxon>
        <taxon>Cetraspora</taxon>
    </lineage>
</organism>
<dbReference type="Proteomes" id="UP000789366">
    <property type="component" value="Unassembled WGS sequence"/>
</dbReference>